<evidence type="ECO:0000313" key="4">
    <source>
        <dbReference type="WBParaSite" id="Gr19_v10_g15122.t3"/>
    </source>
</evidence>
<dbReference type="Proteomes" id="UP000887572">
    <property type="component" value="Unplaced"/>
</dbReference>
<dbReference type="SMART" id="SM00225">
    <property type="entry name" value="BTB"/>
    <property type="match status" value="1"/>
</dbReference>
<dbReference type="PROSITE" id="PS50097">
    <property type="entry name" value="BTB"/>
    <property type="match status" value="1"/>
</dbReference>
<dbReference type="PROSITE" id="PS50144">
    <property type="entry name" value="MATH"/>
    <property type="match status" value="1"/>
</dbReference>
<dbReference type="PANTHER" id="PTHR45774:SF3">
    <property type="entry name" value="BTB (POZ) DOMAIN-CONTAINING 2B-RELATED"/>
    <property type="match status" value="1"/>
</dbReference>
<dbReference type="SUPFAM" id="SSF49599">
    <property type="entry name" value="TRAF domain-like"/>
    <property type="match status" value="1"/>
</dbReference>
<feature type="domain" description="MATH" evidence="2">
    <location>
        <begin position="432"/>
        <end position="570"/>
    </location>
</feature>
<reference evidence="4" key="1">
    <citation type="submission" date="2022-11" db="UniProtKB">
        <authorList>
            <consortium name="WormBaseParasite"/>
        </authorList>
    </citation>
    <scope>IDENTIFICATION</scope>
</reference>
<dbReference type="SMART" id="SM00061">
    <property type="entry name" value="MATH"/>
    <property type="match status" value="1"/>
</dbReference>
<organism evidence="3 4">
    <name type="scientific">Globodera rostochiensis</name>
    <name type="common">Golden nematode worm</name>
    <name type="synonym">Heterodera rostochiensis</name>
    <dbReference type="NCBI Taxonomy" id="31243"/>
    <lineage>
        <taxon>Eukaryota</taxon>
        <taxon>Metazoa</taxon>
        <taxon>Ecdysozoa</taxon>
        <taxon>Nematoda</taxon>
        <taxon>Chromadorea</taxon>
        <taxon>Rhabditida</taxon>
        <taxon>Tylenchina</taxon>
        <taxon>Tylenchomorpha</taxon>
        <taxon>Tylenchoidea</taxon>
        <taxon>Heteroderidae</taxon>
        <taxon>Heteroderinae</taxon>
        <taxon>Globodera</taxon>
    </lineage>
</organism>
<protein>
    <submittedName>
        <fullName evidence="4">MATH domain-containing protein</fullName>
    </submittedName>
</protein>
<proteinExistence type="predicted"/>
<accession>A0A914H9T4</accession>
<keyword evidence="3" id="KW-1185">Reference proteome</keyword>
<sequence length="579" mass="64823">MLMLANRFLLCPVEKRYVEFLLKKRSKKSGICKFQLVHQCDIIGMKKKILTEMIMKDDFSIYENKLVELKSKVGPSIVMSTVLTGEINTNKDIEKGFSDMSSTDQNFVFKYAKQWTNALIKCLHRLKNAEFAASCPSVYWPPSWHTSFDSFGQAGHEYELERSVISMSKSDSLVGRMKRLLHTGIGADVHFLVGEEDKKELLPAHKAILMAASDVFETMFRFDAKNAKATAGGTAPSEVAKPVEVPDVEVGAFKAMLSFIYADDVSGLNGDNAMAVLYAANKYNVSGLIKACVDFPKAKLRNVLVALGEARYLQRELLDRDQLFVCGEIAIWNAALRWADEKCRQNGEKCSSENRRKMLGPAFSKIRFPLMPQKDFSEIIVPSGVLTNDQMMSVYLHHSHPDAALPELYPLQFPTKRRTATKSAGDDPYKANGNILLTIEKVSEFARGHDKNSSGRRFSDAVYIRGLPWKIYAIPPTVSAQKHLGFFLQCNSDSGNLADANWSCTASSTFRIVSQKEGKTDHTREETSDIFNSEAKSWGFAQFMSFEKLMDPENGWYDATNDTAILAVDVTAEEPFGVK</sequence>
<feature type="domain" description="BTB" evidence="1">
    <location>
        <begin position="187"/>
        <end position="266"/>
    </location>
</feature>
<evidence type="ECO:0000259" key="2">
    <source>
        <dbReference type="PROSITE" id="PS50144"/>
    </source>
</evidence>
<evidence type="ECO:0000313" key="3">
    <source>
        <dbReference type="Proteomes" id="UP000887572"/>
    </source>
</evidence>
<evidence type="ECO:0000259" key="1">
    <source>
        <dbReference type="PROSITE" id="PS50097"/>
    </source>
</evidence>
<dbReference type="AlphaFoldDB" id="A0A914H9T4"/>
<dbReference type="Gene3D" id="2.60.210.10">
    <property type="entry name" value="Apoptosis, Tumor Necrosis Factor Receptor Associated Protein 2, Chain A"/>
    <property type="match status" value="1"/>
</dbReference>
<dbReference type="Gene3D" id="3.30.710.10">
    <property type="entry name" value="Potassium Channel Kv1.1, Chain A"/>
    <property type="match status" value="1"/>
</dbReference>
<dbReference type="Pfam" id="PF00651">
    <property type="entry name" value="BTB"/>
    <property type="match status" value="1"/>
</dbReference>
<name>A0A914H9T4_GLORO</name>
<dbReference type="Gene3D" id="1.25.40.420">
    <property type="match status" value="1"/>
</dbReference>
<dbReference type="InterPro" id="IPR011333">
    <property type="entry name" value="SKP1/BTB/POZ_sf"/>
</dbReference>
<dbReference type="InterPro" id="IPR008974">
    <property type="entry name" value="TRAF-like"/>
</dbReference>
<dbReference type="SUPFAM" id="SSF54695">
    <property type="entry name" value="POZ domain"/>
    <property type="match status" value="1"/>
</dbReference>
<dbReference type="PANTHER" id="PTHR45774">
    <property type="entry name" value="BTB/POZ DOMAIN-CONTAINING"/>
    <property type="match status" value="1"/>
</dbReference>
<dbReference type="WBParaSite" id="Gr19_v10_g15122.t3">
    <property type="protein sequence ID" value="Gr19_v10_g15122.t3"/>
    <property type="gene ID" value="Gr19_v10_g15122"/>
</dbReference>
<dbReference type="Pfam" id="PF22486">
    <property type="entry name" value="MATH_2"/>
    <property type="match status" value="1"/>
</dbReference>
<dbReference type="InterPro" id="IPR000210">
    <property type="entry name" value="BTB/POZ_dom"/>
</dbReference>
<dbReference type="InterPro" id="IPR002083">
    <property type="entry name" value="MATH/TRAF_dom"/>
</dbReference>